<evidence type="ECO:0000259" key="3">
    <source>
        <dbReference type="Pfam" id="PF05683"/>
    </source>
</evidence>
<evidence type="ECO:0000313" key="5">
    <source>
        <dbReference type="Proteomes" id="UP000323521"/>
    </source>
</evidence>
<organism evidence="4 5">
    <name type="scientific">Formimonas warabiya</name>
    <dbReference type="NCBI Taxonomy" id="1761012"/>
    <lineage>
        <taxon>Bacteria</taxon>
        <taxon>Bacillati</taxon>
        <taxon>Bacillota</taxon>
        <taxon>Clostridia</taxon>
        <taxon>Eubacteriales</taxon>
        <taxon>Peptococcaceae</taxon>
        <taxon>Candidatus Formimonas</taxon>
    </lineage>
</organism>
<keyword evidence="2" id="KW-0456">Lyase</keyword>
<dbReference type="EMBL" id="CP017634">
    <property type="protein sequence ID" value="ATW24997.1"/>
    <property type="molecule type" value="Genomic_DNA"/>
</dbReference>
<reference evidence="4 5" key="1">
    <citation type="submission" date="2016-10" db="EMBL/GenBank/DDBJ databases">
        <title>Complete Genome Sequence of Peptococcaceae strain DCMF.</title>
        <authorList>
            <person name="Edwards R.J."/>
            <person name="Holland S.I."/>
            <person name="Deshpande N.P."/>
            <person name="Wong Y.K."/>
            <person name="Ertan H."/>
            <person name="Manefield M."/>
            <person name="Russell T.L."/>
            <person name="Lee M.J."/>
        </authorList>
    </citation>
    <scope>NUCLEOTIDE SEQUENCE [LARGE SCALE GENOMIC DNA]</scope>
    <source>
        <strain evidence="4 5">DCMF</strain>
    </source>
</reference>
<name>A0A3G1KRD1_FORW1</name>
<feature type="domain" description="Fe-S hydro-lyase tartrate dehydratase beta-type catalytic" evidence="3">
    <location>
        <begin position="7"/>
        <end position="167"/>
    </location>
</feature>
<dbReference type="PANTHER" id="PTHR43351">
    <property type="entry name" value="L(+)-TARTRATE DEHYDRATASE SUBUNIT BETA"/>
    <property type="match status" value="1"/>
</dbReference>
<dbReference type="AlphaFoldDB" id="A0A3G1KRD1"/>
<dbReference type="Proteomes" id="UP000323521">
    <property type="component" value="Chromosome"/>
</dbReference>
<dbReference type="InterPro" id="IPR036660">
    <property type="entry name" value="Fe-S_hydroAse_TtdB_cat_sf"/>
</dbReference>
<sequence length="168" mass="17946">MNIFTPVSIKKVENFRAYDKITISGKIFAGRDAALPKLVKAFEQCRLQQMGIDLEGSVVFHTAVSPAGIGPTSSNKLDIESSIPVLSAAGVKIHLGKGSLNQGTVKALKECGSIFAITPPVTALFSAKLKSQRVVAFPEEGMEALYELEVEDFPAIVAIAHGVSIFEK</sequence>
<accession>A0A3G1KRD1</accession>
<dbReference type="Pfam" id="PF05683">
    <property type="entry name" value="Fumerase_C"/>
    <property type="match status" value="1"/>
</dbReference>
<dbReference type="GO" id="GO:0016836">
    <property type="term" value="F:hydro-lyase activity"/>
    <property type="evidence" value="ECO:0007669"/>
    <property type="project" value="InterPro"/>
</dbReference>
<protein>
    <submittedName>
        <fullName evidence="4">Fumarate hydratase</fullName>
    </submittedName>
</protein>
<dbReference type="Gene3D" id="3.20.130.10">
    <property type="entry name" value="Fe-S hydro-lyase, tartrate dehydratase beta-type, catalytic domain"/>
    <property type="match status" value="1"/>
</dbReference>
<keyword evidence="5" id="KW-1185">Reference proteome</keyword>
<dbReference type="InterPro" id="IPR004647">
    <property type="entry name" value="Fe-S_hydro-lyase_TtdB-typ_cat"/>
</dbReference>
<dbReference type="SUPFAM" id="SSF117457">
    <property type="entry name" value="FumA C-terminal domain-like"/>
    <property type="match status" value="1"/>
</dbReference>
<proteinExistence type="inferred from homology"/>
<evidence type="ECO:0000256" key="1">
    <source>
        <dbReference type="ARBA" id="ARBA00008876"/>
    </source>
</evidence>
<dbReference type="PANTHER" id="PTHR43351:SF2">
    <property type="entry name" value="L(+)-TARTRATE DEHYDRATASE SUBUNIT BETA-RELATED"/>
    <property type="match status" value="1"/>
</dbReference>
<comment type="similarity">
    <text evidence="1">Belongs to the class-I fumarase family.</text>
</comment>
<dbReference type="KEGG" id="fwa:DCMF_09605"/>
<gene>
    <name evidence="4" type="ORF">DCMF_09605</name>
</gene>
<evidence type="ECO:0000256" key="2">
    <source>
        <dbReference type="ARBA" id="ARBA00023239"/>
    </source>
</evidence>
<evidence type="ECO:0000313" key="4">
    <source>
        <dbReference type="EMBL" id="ATW24997.1"/>
    </source>
</evidence>